<dbReference type="GO" id="GO:0016020">
    <property type="term" value="C:membrane"/>
    <property type="evidence" value="ECO:0007669"/>
    <property type="project" value="UniProtKB-SubCell"/>
</dbReference>
<evidence type="ECO:0008006" key="6">
    <source>
        <dbReference type="Google" id="ProtNLM"/>
    </source>
</evidence>
<dbReference type="Gene3D" id="1.20.1250.20">
    <property type="entry name" value="MFS general substrate transporter like domains"/>
    <property type="match status" value="2"/>
</dbReference>
<feature type="transmembrane region" description="Helical" evidence="3">
    <location>
        <begin position="180"/>
        <end position="200"/>
    </location>
</feature>
<comment type="subcellular location">
    <subcellularLocation>
        <location evidence="1">Membrane</location>
        <topology evidence="1">Multi-pass membrane protein</topology>
    </subcellularLocation>
</comment>
<comment type="similarity">
    <text evidence="2">Belongs to the major facilitator superfamily. Monocarboxylate porter (TC 2.A.1.13) family.</text>
</comment>
<feature type="transmembrane region" description="Helical" evidence="3">
    <location>
        <begin position="54"/>
        <end position="73"/>
    </location>
</feature>
<dbReference type="Proteomes" id="UP000646827">
    <property type="component" value="Unassembled WGS sequence"/>
</dbReference>
<feature type="transmembrane region" description="Helical" evidence="3">
    <location>
        <begin position="345"/>
        <end position="368"/>
    </location>
</feature>
<feature type="transmembrane region" description="Helical" evidence="3">
    <location>
        <begin position="93"/>
        <end position="116"/>
    </location>
</feature>
<feature type="transmembrane region" description="Helical" evidence="3">
    <location>
        <begin position="148"/>
        <end position="168"/>
    </location>
</feature>
<dbReference type="EMBL" id="JAEPRB010000043">
    <property type="protein sequence ID" value="KAG2224433.1"/>
    <property type="molecule type" value="Genomic_DNA"/>
</dbReference>
<reference evidence="4 5" key="1">
    <citation type="submission" date="2020-12" db="EMBL/GenBank/DDBJ databases">
        <title>Metabolic potential, ecology and presence of endohyphal bacteria is reflected in genomic diversity of Mucoromycotina.</title>
        <authorList>
            <person name="Muszewska A."/>
            <person name="Okrasinska A."/>
            <person name="Steczkiewicz K."/>
            <person name="Drgas O."/>
            <person name="Orlowska M."/>
            <person name="Perlinska-Lenart U."/>
            <person name="Aleksandrzak-Piekarczyk T."/>
            <person name="Szatraj K."/>
            <person name="Zielenkiewicz U."/>
            <person name="Pilsyk S."/>
            <person name="Malc E."/>
            <person name="Mieczkowski P."/>
            <person name="Kruszewska J.S."/>
            <person name="Biernat P."/>
            <person name="Pawlowska J."/>
        </authorList>
    </citation>
    <scope>NUCLEOTIDE SEQUENCE [LARGE SCALE GENOMIC DNA]</scope>
    <source>
        <strain evidence="4 5">CBS 142.35</strain>
    </source>
</reference>
<evidence type="ECO:0000256" key="2">
    <source>
        <dbReference type="ARBA" id="ARBA00006727"/>
    </source>
</evidence>
<dbReference type="GO" id="GO:0022857">
    <property type="term" value="F:transmembrane transporter activity"/>
    <property type="evidence" value="ECO:0007669"/>
    <property type="project" value="InterPro"/>
</dbReference>
<feature type="transmembrane region" description="Helical" evidence="3">
    <location>
        <begin position="380"/>
        <end position="402"/>
    </location>
</feature>
<evidence type="ECO:0000313" key="4">
    <source>
        <dbReference type="EMBL" id="KAG2224433.1"/>
    </source>
</evidence>
<dbReference type="SUPFAM" id="SSF103473">
    <property type="entry name" value="MFS general substrate transporter"/>
    <property type="match status" value="1"/>
</dbReference>
<gene>
    <name evidence="4" type="ORF">INT45_002972</name>
</gene>
<feature type="transmembrane region" description="Helical" evidence="3">
    <location>
        <begin position="123"/>
        <end position="142"/>
    </location>
</feature>
<protein>
    <recommendedName>
        <fullName evidence="6">Major facilitator superfamily (MFS) profile domain-containing protein</fullName>
    </recommendedName>
</protein>
<dbReference type="InterPro" id="IPR011701">
    <property type="entry name" value="MFS"/>
</dbReference>
<evidence type="ECO:0000313" key="5">
    <source>
        <dbReference type="Proteomes" id="UP000646827"/>
    </source>
</evidence>
<keyword evidence="3" id="KW-0812">Transmembrane</keyword>
<feature type="transmembrane region" description="Helical" evidence="3">
    <location>
        <begin position="212"/>
        <end position="235"/>
    </location>
</feature>
<feature type="transmembrane region" description="Helical" evidence="3">
    <location>
        <begin position="318"/>
        <end position="339"/>
    </location>
</feature>
<keyword evidence="3" id="KW-0472">Membrane</keyword>
<keyword evidence="5" id="KW-1185">Reference proteome</keyword>
<dbReference type="InterPro" id="IPR036259">
    <property type="entry name" value="MFS_trans_sf"/>
</dbReference>
<proteinExistence type="inferred from homology"/>
<evidence type="ECO:0000256" key="1">
    <source>
        <dbReference type="ARBA" id="ARBA00004141"/>
    </source>
</evidence>
<dbReference type="Pfam" id="PF07690">
    <property type="entry name" value="MFS_1"/>
    <property type="match status" value="1"/>
</dbReference>
<organism evidence="4 5">
    <name type="scientific">Circinella minor</name>
    <dbReference type="NCBI Taxonomy" id="1195481"/>
    <lineage>
        <taxon>Eukaryota</taxon>
        <taxon>Fungi</taxon>
        <taxon>Fungi incertae sedis</taxon>
        <taxon>Mucoromycota</taxon>
        <taxon>Mucoromycotina</taxon>
        <taxon>Mucoromycetes</taxon>
        <taxon>Mucorales</taxon>
        <taxon>Lichtheimiaceae</taxon>
        <taxon>Circinella</taxon>
    </lineage>
</organism>
<keyword evidence="3" id="KW-1133">Transmembrane helix</keyword>
<dbReference type="OrthoDB" id="6499973at2759"/>
<feature type="transmembrane region" description="Helical" evidence="3">
    <location>
        <begin position="293"/>
        <end position="311"/>
    </location>
</feature>
<name>A0A8H7S9F0_9FUNG</name>
<dbReference type="AlphaFoldDB" id="A0A8H7S9F0"/>
<dbReference type="InterPro" id="IPR050327">
    <property type="entry name" value="Proton-linked_MCT"/>
</dbReference>
<dbReference type="PANTHER" id="PTHR11360">
    <property type="entry name" value="MONOCARBOXYLATE TRANSPORTER"/>
    <property type="match status" value="1"/>
</dbReference>
<comment type="caution">
    <text evidence="4">The sequence shown here is derived from an EMBL/GenBank/DDBJ whole genome shotgun (WGS) entry which is preliminary data.</text>
</comment>
<accession>A0A8H7S9F0</accession>
<dbReference type="PANTHER" id="PTHR11360:SF284">
    <property type="entry name" value="EG:103B4.3 PROTEIN-RELATED"/>
    <property type="match status" value="1"/>
</dbReference>
<sequence length="444" mass="48828">MTTTSPNVPTSVTEKHFINDDDTSSNLKKEGIDVEQVSELSQELIPPPDGGLKAWLTVFGAFCCFFATQGYGYSWGVYLRQYNTVEYPGNMTLISWVGSLWYWFCTITGPISMWLASRFNDRLIVGVACILCCLALMFASITNEIWQLYLTQGVMSGIGTSLAWYVCLRNPQQWFDKRRGLAVGITMSASGVGGLALSNISNACFEAVGYRWALRILGFIELVALAIGAAFSFRLNPIPKNVPLIDWKDFKNKDFIIFFVIHFVGNFAFYMPASFVPSYADYLKIDPWVGTNISAIMAALMFVGKISVGFISDYVGRFNMAVFCSIMACIVHLAVWLTATSAGSMWAFACLYGIFGGGYIAMITSLTAQIVGVDRVDTGTGWAFFAWSWGGLAAQPACSAIIEMGSGNNYQGAIIYSGVLFFAGSCLCWLLRVRRGGWKLLKAV</sequence>
<feature type="transmembrane region" description="Helical" evidence="3">
    <location>
        <begin position="414"/>
        <end position="433"/>
    </location>
</feature>
<feature type="transmembrane region" description="Helical" evidence="3">
    <location>
        <begin position="255"/>
        <end position="273"/>
    </location>
</feature>
<evidence type="ECO:0000256" key="3">
    <source>
        <dbReference type="SAM" id="Phobius"/>
    </source>
</evidence>